<keyword evidence="9" id="KW-1185">Reference proteome</keyword>
<feature type="transmembrane region" description="Helical" evidence="7">
    <location>
        <begin position="211"/>
        <end position="228"/>
    </location>
</feature>
<comment type="subcellular location">
    <subcellularLocation>
        <location evidence="1">Membrane</location>
        <topology evidence="1">Multi-pass membrane protein</topology>
    </subcellularLocation>
</comment>
<dbReference type="AlphaFoldDB" id="A0A5M8AAA6"/>
<feature type="transmembrane region" description="Helical" evidence="7">
    <location>
        <begin position="153"/>
        <end position="171"/>
    </location>
</feature>
<dbReference type="EMBL" id="VWRN01000053">
    <property type="protein sequence ID" value="KAA6119006.1"/>
    <property type="molecule type" value="Genomic_DNA"/>
</dbReference>
<feature type="transmembrane region" description="Helical" evidence="7">
    <location>
        <begin position="5"/>
        <end position="21"/>
    </location>
</feature>
<evidence type="ECO:0000256" key="1">
    <source>
        <dbReference type="ARBA" id="ARBA00004141"/>
    </source>
</evidence>
<evidence type="ECO:0000256" key="7">
    <source>
        <dbReference type="SAM" id="Phobius"/>
    </source>
</evidence>
<evidence type="ECO:0000256" key="6">
    <source>
        <dbReference type="SAM" id="MobiDB-lite"/>
    </source>
</evidence>
<feature type="transmembrane region" description="Helical" evidence="7">
    <location>
        <begin position="267"/>
        <end position="285"/>
    </location>
</feature>
<dbReference type="InterPro" id="IPR002549">
    <property type="entry name" value="AI-2E-like"/>
</dbReference>
<feature type="transmembrane region" description="Helical" evidence="7">
    <location>
        <begin position="234"/>
        <end position="255"/>
    </location>
</feature>
<sequence>MHQKAFYILLAIVTIAFFWVLQPFFGAVFWGVILAIIFTPLNNLLTRKMRGRANLASLITLLLCLLVVVLPMFLVTASLLNETTAVVHQIRSGHINFTAYFEQAVAALPSSLNSALTRLELNDVASIQEKLATAAGQISQYLATQALSIGQNTFQFVISFGVMLYLLFFLLRDGAKLTRRIRLALPLSEEHKQMLLLKFTGVIRATIKGNLAVAALQGLLGGVLFAVLGIQGAVLWGVVMAVLSLLPAVGAGLIWGPVAIYFLLTGVLWKGITVIAFGALVIGAVDNVLRPILVGKDTKMPDWVILISTLGGMALFGINGFVIGPLIAALFIASWDLFVSMRETESNTTTKTPPTPPTQPPTPSR</sequence>
<gene>
    <name evidence="8" type="ORF">F1599_20135</name>
</gene>
<dbReference type="RefSeq" id="WP_149317791.1">
    <property type="nucleotide sequence ID" value="NZ_VWRN01000053.1"/>
</dbReference>
<organism evidence="8 9">
    <name type="scientific">Cupriavidus cauae</name>
    <dbReference type="NCBI Taxonomy" id="2608999"/>
    <lineage>
        <taxon>Bacteria</taxon>
        <taxon>Pseudomonadati</taxon>
        <taxon>Pseudomonadota</taxon>
        <taxon>Betaproteobacteria</taxon>
        <taxon>Burkholderiales</taxon>
        <taxon>Burkholderiaceae</taxon>
        <taxon>Cupriavidus</taxon>
    </lineage>
</organism>
<feature type="compositionally biased region" description="Pro residues" evidence="6">
    <location>
        <begin position="353"/>
        <end position="365"/>
    </location>
</feature>
<comment type="similarity">
    <text evidence="2">Belongs to the autoinducer-2 exporter (AI-2E) (TC 2.A.86) family.</text>
</comment>
<dbReference type="GO" id="GO:0016020">
    <property type="term" value="C:membrane"/>
    <property type="evidence" value="ECO:0007669"/>
    <property type="project" value="UniProtKB-SubCell"/>
</dbReference>
<dbReference type="PANTHER" id="PTHR21716">
    <property type="entry name" value="TRANSMEMBRANE PROTEIN"/>
    <property type="match status" value="1"/>
</dbReference>
<feature type="transmembrane region" description="Helical" evidence="7">
    <location>
        <begin position="27"/>
        <end position="46"/>
    </location>
</feature>
<keyword evidence="4 7" id="KW-1133">Transmembrane helix</keyword>
<evidence type="ECO:0000256" key="5">
    <source>
        <dbReference type="ARBA" id="ARBA00023136"/>
    </source>
</evidence>
<comment type="caution">
    <text evidence="8">The sequence shown here is derived from an EMBL/GenBank/DDBJ whole genome shotgun (WGS) entry which is preliminary data.</text>
</comment>
<keyword evidence="5 7" id="KW-0472">Membrane</keyword>
<reference evidence="8 9" key="1">
    <citation type="submission" date="2019-09" db="EMBL/GenBank/DDBJ databases">
        <title>Isolation of a novel species in the genus Cupriavidus from patients with sepsis using whole genome sequencing.</title>
        <authorList>
            <person name="Kweon O.J."/>
            <person name="Lee M.-K."/>
        </authorList>
    </citation>
    <scope>NUCLEOTIDE SEQUENCE [LARGE SCALE GENOMIC DNA]</scope>
    <source>
        <strain evidence="8 9">MKL-01</strain>
    </source>
</reference>
<evidence type="ECO:0000256" key="2">
    <source>
        <dbReference type="ARBA" id="ARBA00009773"/>
    </source>
</evidence>
<evidence type="ECO:0000313" key="9">
    <source>
        <dbReference type="Proteomes" id="UP000324324"/>
    </source>
</evidence>
<dbReference type="Proteomes" id="UP000324324">
    <property type="component" value="Unassembled WGS sequence"/>
</dbReference>
<feature type="transmembrane region" description="Helical" evidence="7">
    <location>
        <begin position="58"/>
        <end position="80"/>
    </location>
</feature>
<dbReference type="Pfam" id="PF01594">
    <property type="entry name" value="AI-2E_transport"/>
    <property type="match status" value="1"/>
</dbReference>
<feature type="region of interest" description="Disordered" evidence="6">
    <location>
        <begin position="345"/>
        <end position="365"/>
    </location>
</feature>
<feature type="transmembrane region" description="Helical" evidence="7">
    <location>
        <begin position="305"/>
        <end position="332"/>
    </location>
</feature>
<evidence type="ECO:0000256" key="4">
    <source>
        <dbReference type="ARBA" id="ARBA00022989"/>
    </source>
</evidence>
<evidence type="ECO:0000256" key="3">
    <source>
        <dbReference type="ARBA" id="ARBA00022692"/>
    </source>
</evidence>
<evidence type="ECO:0000313" key="8">
    <source>
        <dbReference type="EMBL" id="KAA6119006.1"/>
    </source>
</evidence>
<dbReference type="PANTHER" id="PTHR21716:SF4">
    <property type="entry name" value="TRANSMEMBRANE PROTEIN 245"/>
    <property type="match status" value="1"/>
</dbReference>
<protein>
    <submittedName>
        <fullName evidence="8">AI-2E family transporter</fullName>
    </submittedName>
</protein>
<proteinExistence type="inferred from homology"/>
<name>A0A5M8AAA6_9BURK</name>
<accession>A0A5M8AAA6</accession>
<keyword evidence="3 7" id="KW-0812">Transmembrane</keyword>